<dbReference type="OrthoDB" id="9792392at2"/>
<gene>
    <name evidence="1" type="ORF">Lysil_0277</name>
</gene>
<dbReference type="Pfam" id="PF07237">
    <property type="entry name" value="DUF1428"/>
    <property type="match status" value="1"/>
</dbReference>
<keyword evidence="2" id="KW-1185">Reference proteome</keyword>
<dbReference type="InterPro" id="IPR011008">
    <property type="entry name" value="Dimeric_a/b-barrel"/>
</dbReference>
<dbReference type="InterPro" id="IPR009874">
    <property type="entry name" value="DUF1428"/>
</dbReference>
<reference evidence="1 2" key="1">
    <citation type="submission" date="2017-08" db="EMBL/GenBank/DDBJ databases">
        <title>Lysobacter sylvestris genome.</title>
        <authorList>
            <person name="Zhang D.-C."/>
            <person name="Albuquerque L."/>
            <person name="Franca L."/>
            <person name="Froufe H.J.C."/>
            <person name="Barroso C."/>
            <person name="Egas C."/>
            <person name="Da Costa M."/>
            <person name="Margesin R."/>
        </authorList>
    </citation>
    <scope>NUCLEOTIDE SEQUENCE [LARGE SCALE GENOMIC DNA]</scope>
    <source>
        <strain evidence="1 2">AM20-91</strain>
    </source>
</reference>
<proteinExistence type="predicted"/>
<sequence>MYVDVFVIPVPEAKLDEYKKFSRKCAPVWIKHGALSYSENVADDVEPGKVTSFPQAVKLAPGETVVVGIVTFASRKARDKAMGKIMSDPLLAAMAPGDMPFDGKRMFWGGFKPFLTRKAAE</sequence>
<accession>A0A2K1Q0S0</accession>
<dbReference type="EMBL" id="NPZB01000001">
    <property type="protein sequence ID" value="PNS08648.1"/>
    <property type="molecule type" value="Genomic_DNA"/>
</dbReference>
<dbReference type="Gene3D" id="3.30.70.100">
    <property type="match status" value="1"/>
</dbReference>
<evidence type="ECO:0000313" key="1">
    <source>
        <dbReference type="EMBL" id="PNS08648.1"/>
    </source>
</evidence>
<dbReference type="SUPFAM" id="SSF54909">
    <property type="entry name" value="Dimeric alpha+beta barrel"/>
    <property type="match status" value="1"/>
</dbReference>
<dbReference type="AlphaFoldDB" id="A0A2K1Q0S0"/>
<dbReference type="Proteomes" id="UP000236220">
    <property type="component" value="Unassembled WGS sequence"/>
</dbReference>
<evidence type="ECO:0000313" key="2">
    <source>
        <dbReference type="Proteomes" id="UP000236220"/>
    </source>
</evidence>
<organism evidence="1 2">
    <name type="scientific">Solilutibacter silvestris</name>
    <dbReference type="NCBI Taxonomy" id="1645665"/>
    <lineage>
        <taxon>Bacteria</taxon>
        <taxon>Pseudomonadati</taxon>
        <taxon>Pseudomonadota</taxon>
        <taxon>Gammaproteobacteria</taxon>
        <taxon>Lysobacterales</taxon>
        <taxon>Lysobacteraceae</taxon>
        <taxon>Solilutibacter</taxon>
    </lineage>
</organism>
<name>A0A2K1Q0S0_9GAMM</name>
<comment type="caution">
    <text evidence="1">The sequence shown here is derived from an EMBL/GenBank/DDBJ whole genome shotgun (WGS) entry which is preliminary data.</text>
</comment>
<dbReference type="PIRSF" id="PIRSF007028">
    <property type="entry name" value="UCP007028"/>
    <property type="match status" value="1"/>
</dbReference>
<evidence type="ECO:0008006" key="3">
    <source>
        <dbReference type="Google" id="ProtNLM"/>
    </source>
</evidence>
<protein>
    <recommendedName>
        <fullName evidence="3">DUF1428 domain-containing protein</fullName>
    </recommendedName>
</protein>